<dbReference type="PANTHER" id="PTHR21066:SF9">
    <property type="entry name" value="ODORANT-BINDING PROTEIN 59A"/>
    <property type="match status" value="1"/>
</dbReference>
<keyword evidence="3" id="KW-0964">Secreted</keyword>
<accession>A0AAD8AF65</accession>
<gene>
    <name evidence="5" type="ORF">L9F63_011934</name>
</gene>
<dbReference type="InterPro" id="IPR036728">
    <property type="entry name" value="PBP_GOBP_sf"/>
</dbReference>
<dbReference type="Pfam" id="PF01395">
    <property type="entry name" value="PBP_GOBP"/>
    <property type="match status" value="1"/>
</dbReference>
<dbReference type="InterPro" id="IPR052295">
    <property type="entry name" value="Odorant-binding_protein"/>
</dbReference>
<dbReference type="AlphaFoldDB" id="A0AAD8AF65"/>
<evidence type="ECO:0000256" key="1">
    <source>
        <dbReference type="ARBA" id="ARBA00004613"/>
    </source>
</evidence>
<dbReference type="InterPro" id="IPR006170">
    <property type="entry name" value="PBP/GOBP"/>
</dbReference>
<proteinExistence type="inferred from homology"/>
<evidence type="ECO:0000256" key="3">
    <source>
        <dbReference type="ARBA" id="ARBA00022525"/>
    </source>
</evidence>
<evidence type="ECO:0000256" key="2">
    <source>
        <dbReference type="ARBA" id="ARBA00008098"/>
    </source>
</evidence>
<dbReference type="EMBL" id="JASPKZ010001623">
    <property type="protein sequence ID" value="KAJ9597212.1"/>
    <property type="molecule type" value="Genomic_DNA"/>
</dbReference>
<reference evidence="5" key="1">
    <citation type="journal article" date="2023" name="IScience">
        <title>Live-bearing cockroach genome reveals convergent evolutionary mechanisms linked to viviparity in insects and beyond.</title>
        <authorList>
            <person name="Fouks B."/>
            <person name="Harrison M.C."/>
            <person name="Mikhailova A.A."/>
            <person name="Marchal E."/>
            <person name="English S."/>
            <person name="Carruthers M."/>
            <person name="Jennings E.C."/>
            <person name="Chiamaka E.L."/>
            <person name="Frigard R.A."/>
            <person name="Pippel M."/>
            <person name="Attardo G.M."/>
            <person name="Benoit J.B."/>
            <person name="Bornberg-Bauer E."/>
            <person name="Tobe S.S."/>
        </authorList>
    </citation>
    <scope>NUCLEOTIDE SEQUENCE</scope>
    <source>
        <strain evidence="5">Stay&amp;Tobe</strain>
    </source>
</reference>
<keyword evidence="6" id="KW-1185">Reference proteome</keyword>
<feature type="compositionally biased region" description="Low complexity" evidence="4">
    <location>
        <begin position="55"/>
        <end position="93"/>
    </location>
</feature>
<organism evidence="5 6">
    <name type="scientific">Diploptera punctata</name>
    <name type="common">Pacific beetle cockroach</name>
    <dbReference type="NCBI Taxonomy" id="6984"/>
    <lineage>
        <taxon>Eukaryota</taxon>
        <taxon>Metazoa</taxon>
        <taxon>Ecdysozoa</taxon>
        <taxon>Arthropoda</taxon>
        <taxon>Hexapoda</taxon>
        <taxon>Insecta</taxon>
        <taxon>Pterygota</taxon>
        <taxon>Neoptera</taxon>
        <taxon>Polyneoptera</taxon>
        <taxon>Dictyoptera</taxon>
        <taxon>Blattodea</taxon>
        <taxon>Blaberoidea</taxon>
        <taxon>Blaberidae</taxon>
        <taxon>Diplopterinae</taxon>
        <taxon>Diploptera</taxon>
    </lineage>
</organism>
<dbReference type="GO" id="GO:0005576">
    <property type="term" value="C:extracellular region"/>
    <property type="evidence" value="ECO:0007669"/>
    <property type="project" value="UniProtKB-SubCell"/>
</dbReference>
<dbReference type="Proteomes" id="UP001233999">
    <property type="component" value="Unassembled WGS sequence"/>
</dbReference>
<feature type="compositionally biased region" description="Low complexity" evidence="4">
    <location>
        <begin position="133"/>
        <end position="180"/>
    </location>
</feature>
<comment type="caution">
    <text evidence="5">The sequence shown here is derived from an EMBL/GenBank/DDBJ whole genome shotgun (WGS) entry which is preliminary data.</text>
</comment>
<feature type="region of interest" description="Disordered" evidence="4">
    <location>
        <begin position="55"/>
        <end position="193"/>
    </location>
</feature>
<comment type="subcellular location">
    <subcellularLocation>
        <location evidence="1">Secreted</location>
    </subcellularLocation>
</comment>
<evidence type="ECO:0000313" key="6">
    <source>
        <dbReference type="Proteomes" id="UP001233999"/>
    </source>
</evidence>
<name>A0AAD8AF65_DIPPU</name>
<protein>
    <submittedName>
        <fullName evidence="5">Uncharacterized protein</fullName>
    </submittedName>
</protein>
<comment type="similarity">
    <text evidence="2">Belongs to the PBP/GOBP family.</text>
</comment>
<dbReference type="GO" id="GO:0005549">
    <property type="term" value="F:odorant binding"/>
    <property type="evidence" value="ECO:0007669"/>
    <property type="project" value="InterPro"/>
</dbReference>
<dbReference type="CDD" id="cd23992">
    <property type="entry name" value="PBP_GOBP"/>
    <property type="match status" value="1"/>
</dbReference>
<reference evidence="5" key="2">
    <citation type="submission" date="2023-05" db="EMBL/GenBank/DDBJ databases">
        <authorList>
            <person name="Fouks B."/>
        </authorList>
    </citation>
    <scope>NUCLEOTIDE SEQUENCE</scope>
    <source>
        <strain evidence="5">Stay&amp;Tobe</strain>
        <tissue evidence="5">Testes</tissue>
    </source>
</reference>
<evidence type="ECO:0000256" key="4">
    <source>
        <dbReference type="SAM" id="MobiDB-lite"/>
    </source>
</evidence>
<dbReference type="SUPFAM" id="SSF47565">
    <property type="entry name" value="Insect pheromone/odorant-binding proteins"/>
    <property type="match status" value="1"/>
</dbReference>
<evidence type="ECO:0000313" key="5">
    <source>
        <dbReference type="EMBL" id="KAJ9597212.1"/>
    </source>
</evidence>
<sequence>MAISTKRLSSIMRALKCRNNEERSKDEFTEVAIICMYNMSNWDRPNINNRDYNVGYNGNRNYNQNSNDNNSYNRNNYNNNNQDINNRNNNNNKYNHDDNENGYGFTNWRRQPPSRGYGNNDDNSEEEDHNDSQRSNQREQNNQDRNNQRRNNNRNNNNNNNKTYNNNNNNNRNKNNNNNNKRNEDNENSDSLLELTGNSGLEQVEPCLVHCIFREMHMLDEEGMPDKTLVTNVMTKKIRDSQVTDFVEESIEDCFELLDTDDKKNYCDFTKNLALCLEEKGRRNCEDWEDQNGNNRNSMNPKRPN</sequence>
<dbReference type="Gene3D" id="1.10.238.20">
    <property type="entry name" value="Pheromone/general odorant binding protein domain"/>
    <property type="match status" value="1"/>
</dbReference>
<dbReference type="PANTHER" id="PTHR21066">
    <property type="entry name" value="ODORANT-BINDING PROTEIN 59A-RELATED"/>
    <property type="match status" value="1"/>
</dbReference>